<sequence length="32" mass="3577">MLCSYSKCFCKNLAITSSYLTSSSFIIILLLL</sequence>
<proteinExistence type="predicted"/>
<keyword evidence="1" id="KW-0472">Membrane</keyword>
<evidence type="ECO:0000256" key="1">
    <source>
        <dbReference type="SAM" id="Phobius"/>
    </source>
</evidence>
<organism evidence="2">
    <name type="scientific">Rhizophora mucronata</name>
    <name type="common">Asiatic mangrove</name>
    <dbReference type="NCBI Taxonomy" id="61149"/>
    <lineage>
        <taxon>Eukaryota</taxon>
        <taxon>Viridiplantae</taxon>
        <taxon>Streptophyta</taxon>
        <taxon>Embryophyta</taxon>
        <taxon>Tracheophyta</taxon>
        <taxon>Spermatophyta</taxon>
        <taxon>Magnoliopsida</taxon>
        <taxon>eudicotyledons</taxon>
        <taxon>Gunneridae</taxon>
        <taxon>Pentapetalae</taxon>
        <taxon>rosids</taxon>
        <taxon>fabids</taxon>
        <taxon>Malpighiales</taxon>
        <taxon>Rhizophoraceae</taxon>
        <taxon>Rhizophora</taxon>
    </lineage>
</organism>
<reference evidence="2" key="1">
    <citation type="submission" date="2018-02" db="EMBL/GenBank/DDBJ databases">
        <title>Rhizophora mucronata_Transcriptome.</title>
        <authorList>
            <person name="Meera S.P."/>
            <person name="Sreeshan A."/>
            <person name="Augustine A."/>
        </authorList>
    </citation>
    <scope>NUCLEOTIDE SEQUENCE</scope>
    <source>
        <tissue evidence="2">Leaf</tissue>
    </source>
</reference>
<keyword evidence="1" id="KW-0812">Transmembrane</keyword>
<name>A0A2P2QNE7_RHIMU</name>
<feature type="transmembrane region" description="Helical" evidence="1">
    <location>
        <begin position="12"/>
        <end position="31"/>
    </location>
</feature>
<keyword evidence="1" id="KW-1133">Transmembrane helix</keyword>
<protein>
    <submittedName>
        <fullName evidence="2">Uncharacterized protein</fullName>
    </submittedName>
</protein>
<dbReference type="EMBL" id="GGEC01087973">
    <property type="protein sequence ID" value="MBX68457.1"/>
    <property type="molecule type" value="Transcribed_RNA"/>
</dbReference>
<evidence type="ECO:0000313" key="2">
    <source>
        <dbReference type="EMBL" id="MBX68457.1"/>
    </source>
</evidence>
<accession>A0A2P2QNE7</accession>
<dbReference type="AlphaFoldDB" id="A0A2P2QNE7"/>